<protein>
    <submittedName>
        <fullName evidence="2">Uncharacterized protein</fullName>
    </submittedName>
</protein>
<keyword evidence="1" id="KW-1133">Transmembrane helix</keyword>
<sequence length="176" mass="19065">MNDKSEIAAISNYKSGLGASVGVILVLFILLVIVSRTFSTDRTGSTNDPSSGINTAPNEFTKRFYFYSDTFPRSLIQTFRSGRVIVPNSAYILDPGELDYVDVVNGDYAESTAIIRYDAFPPPPGGQSIGHVDATLVNRSGIGQLSYFKIRSVSGVLGASERTYNGAPILTISYEF</sequence>
<accession>A0A229NYM7</accession>
<evidence type="ECO:0000256" key="1">
    <source>
        <dbReference type="SAM" id="Phobius"/>
    </source>
</evidence>
<feature type="transmembrane region" description="Helical" evidence="1">
    <location>
        <begin position="15"/>
        <end position="34"/>
    </location>
</feature>
<evidence type="ECO:0000313" key="2">
    <source>
        <dbReference type="EMBL" id="OXM14854.1"/>
    </source>
</evidence>
<dbReference type="RefSeq" id="WP_089525671.1">
    <property type="nucleotide sequence ID" value="NZ_NMUQ01000002.1"/>
</dbReference>
<dbReference type="EMBL" id="NMUQ01000002">
    <property type="protein sequence ID" value="OXM14854.1"/>
    <property type="molecule type" value="Genomic_DNA"/>
</dbReference>
<keyword evidence="1" id="KW-0812">Transmembrane</keyword>
<evidence type="ECO:0000313" key="3">
    <source>
        <dbReference type="Proteomes" id="UP000215145"/>
    </source>
</evidence>
<keyword evidence="1" id="KW-0472">Membrane</keyword>
<comment type="caution">
    <text evidence="2">The sequence shown here is derived from an EMBL/GenBank/DDBJ whole genome shotgun (WGS) entry which is preliminary data.</text>
</comment>
<reference evidence="2 3" key="1">
    <citation type="submission" date="2017-07" db="EMBL/GenBank/DDBJ databases">
        <title>Paenibacillus herberti R33 genome sequencing and assembly.</title>
        <authorList>
            <person name="Su W."/>
        </authorList>
    </citation>
    <scope>NUCLEOTIDE SEQUENCE [LARGE SCALE GENOMIC DNA]</scope>
    <source>
        <strain evidence="2 3">R33</strain>
    </source>
</reference>
<keyword evidence="3" id="KW-1185">Reference proteome</keyword>
<gene>
    <name evidence="2" type="ORF">CGZ75_18480</name>
</gene>
<organism evidence="2 3">
    <name type="scientific">Paenibacillus herberti</name>
    <dbReference type="NCBI Taxonomy" id="1619309"/>
    <lineage>
        <taxon>Bacteria</taxon>
        <taxon>Bacillati</taxon>
        <taxon>Bacillota</taxon>
        <taxon>Bacilli</taxon>
        <taxon>Bacillales</taxon>
        <taxon>Paenibacillaceae</taxon>
        <taxon>Paenibacillus</taxon>
    </lineage>
</organism>
<name>A0A229NYM7_9BACL</name>
<proteinExistence type="predicted"/>
<dbReference type="Proteomes" id="UP000215145">
    <property type="component" value="Unassembled WGS sequence"/>
</dbReference>
<dbReference type="AlphaFoldDB" id="A0A229NYM7"/>